<feature type="region of interest" description="Disordered" evidence="1">
    <location>
        <begin position="278"/>
        <end position="311"/>
    </location>
</feature>
<organism evidence="3">
    <name type="scientific">Chaetomium thermophilum (strain DSM 1495 / CBS 144.50 / IMI 039719)</name>
    <name type="common">Thermochaetoides thermophila</name>
    <dbReference type="NCBI Taxonomy" id="759272"/>
    <lineage>
        <taxon>Eukaryota</taxon>
        <taxon>Fungi</taxon>
        <taxon>Dikarya</taxon>
        <taxon>Ascomycota</taxon>
        <taxon>Pezizomycotina</taxon>
        <taxon>Sordariomycetes</taxon>
        <taxon>Sordariomycetidae</taxon>
        <taxon>Sordariales</taxon>
        <taxon>Chaetomiaceae</taxon>
        <taxon>Thermochaetoides</taxon>
    </lineage>
</organism>
<feature type="compositionally biased region" description="Polar residues" evidence="1">
    <location>
        <begin position="1"/>
        <end position="14"/>
    </location>
</feature>
<feature type="compositionally biased region" description="Basic residues" evidence="1">
    <location>
        <begin position="592"/>
        <end position="612"/>
    </location>
</feature>
<keyword evidence="3" id="KW-1185">Reference proteome</keyword>
<feature type="compositionally biased region" description="Basic residues" evidence="1">
    <location>
        <begin position="548"/>
        <end position="562"/>
    </location>
</feature>
<reference evidence="2 3" key="1">
    <citation type="journal article" date="2011" name="Cell">
        <title>Insight into structure and assembly of the nuclear pore complex by utilizing the genome of a eukaryotic thermophile.</title>
        <authorList>
            <person name="Amlacher S."/>
            <person name="Sarges P."/>
            <person name="Flemming D."/>
            <person name="van Noort V."/>
            <person name="Kunze R."/>
            <person name="Devos D.P."/>
            <person name="Arumugam M."/>
            <person name="Bork P."/>
            <person name="Hurt E."/>
        </authorList>
    </citation>
    <scope>NUCLEOTIDE SEQUENCE [LARGE SCALE GENOMIC DNA]</scope>
    <source>
        <strain evidence="3">DSM 1495 / CBS 144.50 / IMI 039719</strain>
    </source>
</reference>
<evidence type="ECO:0008006" key="4">
    <source>
        <dbReference type="Google" id="ProtNLM"/>
    </source>
</evidence>
<feature type="compositionally biased region" description="Polar residues" evidence="1">
    <location>
        <begin position="62"/>
        <end position="77"/>
    </location>
</feature>
<dbReference type="OMA" id="IIRQHHP"/>
<gene>
    <name evidence="2" type="ORF">CTHT_0063840</name>
</gene>
<evidence type="ECO:0000313" key="3">
    <source>
        <dbReference type="Proteomes" id="UP000008066"/>
    </source>
</evidence>
<feature type="region of interest" description="Disordered" evidence="1">
    <location>
        <begin position="427"/>
        <end position="483"/>
    </location>
</feature>
<feature type="compositionally biased region" description="Polar residues" evidence="1">
    <location>
        <begin position="473"/>
        <end position="483"/>
    </location>
</feature>
<dbReference type="OrthoDB" id="5402147at2759"/>
<feature type="region of interest" description="Disordered" evidence="1">
    <location>
        <begin position="1"/>
        <end position="23"/>
    </location>
</feature>
<proteinExistence type="predicted"/>
<feature type="compositionally biased region" description="Basic and acidic residues" evidence="1">
    <location>
        <begin position="280"/>
        <end position="303"/>
    </location>
</feature>
<evidence type="ECO:0000313" key="2">
    <source>
        <dbReference type="EMBL" id="EGS18359.1"/>
    </source>
</evidence>
<dbReference type="AlphaFoldDB" id="G0SEI2"/>
<name>G0SEI2_CHATD</name>
<feature type="compositionally biased region" description="Low complexity" evidence="1">
    <location>
        <begin position="619"/>
        <end position="637"/>
    </location>
</feature>
<dbReference type="eggNOG" id="ENOG502QV9J">
    <property type="taxonomic scope" value="Eukaryota"/>
</dbReference>
<evidence type="ECO:0000256" key="1">
    <source>
        <dbReference type="SAM" id="MobiDB-lite"/>
    </source>
</evidence>
<feature type="compositionally biased region" description="Low complexity" evidence="1">
    <location>
        <begin position="427"/>
        <end position="441"/>
    </location>
</feature>
<dbReference type="GeneID" id="18260422"/>
<feature type="region of interest" description="Disordered" evidence="1">
    <location>
        <begin position="62"/>
        <end position="85"/>
    </location>
</feature>
<protein>
    <recommendedName>
        <fullName evidence="4">Fibrous sheath-interacting protein 1</fullName>
    </recommendedName>
</protein>
<sequence length="667" mass="72998">MAFQQPTRQFTQHQRAAARVGSEDGDSVILSAHHHNQHIGAPSNESQTWVLFTPGTDSGTTASYLDSSIQDDQTTPGRSHASDLGSLGTIARSSQLGGGVLSSAVALESEEPASESAIDDEELDSLDSHLPEFRAVPNPYTGQPDDPIVAPVLPGHDGLGSFHFDAHGMISDEVQERLYAFERYNPNRVTRGLDGFTLAELEFESEEAQEMERMRRIEAWRLEQSRLLLEDIQRETRRRRMSEASAALSARQDSLPLDPEAIEKSIADEEAAAIHLGATDWHDQDAPKAVEKEEDAEEKKEGEAETSEEEEGLLSRIARKVICDLMGIDDKLLAVLFGEALPDEEMLEGTATPKISPQAIAEAQTEYDKAWQLRMLDRIARELGMLVHRMSTHSPSSYATYKRVLHQPLPYAGLPVIPETPAAAEAAKAVSSNSSSSNAESQKQRSLDGSVASMPPFKPTITSKPNLFEETRTTSVPSESAHHSQLASDLPAFTQQEWEQDLDIKLVFRYLRSRFTSSRQTAPSFTSGTSHLATSSTQDVAAKAARVRQHHPLVSHIHHRSRTSLGSGPAGGERRSTTGGIIRPGSGSVSGRLHHHHHHHHHHYHHHHHHHGMVAGSCASQSTRRTGRRSSIASSRASSRHYWDIGGSRASGSVIASTGPMGSWGDV</sequence>
<dbReference type="EMBL" id="GL988046">
    <property type="protein sequence ID" value="EGS18359.1"/>
    <property type="molecule type" value="Genomic_DNA"/>
</dbReference>
<accession>G0SEI2</accession>
<dbReference type="KEGG" id="cthr:CTHT_0063840"/>
<dbReference type="RefSeq" id="XP_006696690.1">
    <property type="nucleotide sequence ID" value="XM_006696627.1"/>
</dbReference>
<feature type="region of interest" description="Disordered" evidence="1">
    <location>
        <begin position="548"/>
        <end position="667"/>
    </location>
</feature>
<dbReference type="HOGENOM" id="CLU_017407_0_0_1"/>
<dbReference type="Proteomes" id="UP000008066">
    <property type="component" value="Unassembled WGS sequence"/>
</dbReference>